<dbReference type="PROSITE" id="PS51352">
    <property type="entry name" value="THIOREDOXIN_2"/>
    <property type="match status" value="1"/>
</dbReference>
<evidence type="ECO:0000256" key="5">
    <source>
        <dbReference type="ARBA" id="ARBA00023284"/>
    </source>
</evidence>
<proteinExistence type="inferred from homology"/>
<dbReference type="CDD" id="cd02947">
    <property type="entry name" value="TRX_family"/>
    <property type="match status" value="1"/>
</dbReference>
<dbReference type="KEGG" id="mfel:JPM2_0910"/>
<dbReference type="GO" id="GO:0015035">
    <property type="term" value="F:protein-disulfide reductase activity"/>
    <property type="evidence" value="ECO:0007669"/>
    <property type="project" value="InterPro"/>
</dbReference>
<evidence type="ECO:0000313" key="10">
    <source>
        <dbReference type="Proteomes" id="UP000464317"/>
    </source>
</evidence>
<dbReference type="EMBL" id="AP022325">
    <property type="protein sequence ID" value="BBU47398.1"/>
    <property type="molecule type" value="Genomic_DNA"/>
</dbReference>
<dbReference type="Gene3D" id="3.40.30.10">
    <property type="entry name" value="Glutaredoxin"/>
    <property type="match status" value="1"/>
</dbReference>
<sequence length="103" mass="11766">MLKELNKEQVLQEIQTGKPKLLVFYAQWCGPCRMYKSSLEEIASKDGLDVLRVDIDAHKEFAGEAGVQSIPFSQVYNNGKLVKQFTGFKPYEVLKQDVQEILK</sequence>
<dbReference type="InterPro" id="IPR005746">
    <property type="entry name" value="Thioredoxin"/>
</dbReference>
<keyword evidence="3" id="KW-0249">Electron transport</keyword>
<gene>
    <name evidence="9" type="primary">trxA</name>
    <name evidence="9" type="ORF">JPM2_0910</name>
</gene>
<dbReference type="PANTHER" id="PTHR45663">
    <property type="entry name" value="GEO12009P1"/>
    <property type="match status" value="1"/>
</dbReference>
<keyword evidence="4 7" id="KW-1015">Disulfide bond</keyword>
<dbReference type="SUPFAM" id="SSF52833">
    <property type="entry name" value="Thioredoxin-like"/>
    <property type="match status" value="1"/>
</dbReference>
<evidence type="ECO:0000256" key="2">
    <source>
        <dbReference type="ARBA" id="ARBA00022448"/>
    </source>
</evidence>
<comment type="similarity">
    <text evidence="1 6">Belongs to the thioredoxin family.</text>
</comment>
<dbReference type="PROSITE" id="PS00194">
    <property type="entry name" value="THIOREDOXIN_1"/>
    <property type="match status" value="1"/>
</dbReference>
<dbReference type="InterPro" id="IPR036249">
    <property type="entry name" value="Thioredoxin-like_sf"/>
</dbReference>
<evidence type="ECO:0000256" key="6">
    <source>
        <dbReference type="PIRNR" id="PIRNR000077"/>
    </source>
</evidence>
<dbReference type="GO" id="GO:0005737">
    <property type="term" value="C:cytoplasm"/>
    <property type="evidence" value="ECO:0007669"/>
    <property type="project" value="TreeGrafter"/>
</dbReference>
<dbReference type="Pfam" id="PF00085">
    <property type="entry name" value="Thioredoxin"/>
    <property type="match status" value="1"/>
</dbReference>
<protein>
    <recommendedName>
        <fullName evidence="6">Thioredoxin</fullName>
    </recommendedName>
</protein>
<evidence type="ECO:0000313" key="9">
    <source>
        <dbReference type="EMBL" id="BBU47398.1"/>
    </source>
</evidence>
<accession>A0A809SEI4</accession>
<organism evidence="9 10">
    <name type="scientific">Mycoplasmopsis felis</name>
    <dbReference type="NCBI Taxonomy" id="33923"/>
    <lineage>
        <taxon>Bacteria</taxon>
        <taxon>Bacillati</taxon>
        <taxon>Mycoplasmatota</taxon>
        <taxon>Mycoplasmoidales</taxon>
        <taxon>Metamycoplasmataceae</taxon>
        <taxon>Mycoplasmopsis</taxon>
    </lineage>
</organism>
<dbReference type="Proteomes" id="UP000464317">
    <property type="component" value="Chromosome"/>
</dbReference>
<dbReference type="PIRSF" id="PIRSF000077">
    <property type="entry name" value="Thioredoxin"/>
    <property type="match status" value="1"/>
</dbReference>
<dbReference type="RefSeq" id="WP_161552927.1">
    <property type="nucleotide sequence ID" value="NZ_AP022325.1"/>
</dbReference>
<dbReference type="InterPro" id="IPR017937">
    <property type="entry name" value="Thioredoxin_CS"/>
</dbReference>
<keyword evidence="2" id="KW-0813">Transport</keyword>
<evidence type="ECO:0000256" key="1">
    <source>
        <dbReference type="ARBA" id="ARBA00008987"/>
    </source>
</evidence>
<evidence type="ECO:0000256" key="7">
    <source>
        <dbReference type="PIRSR" id="PIRSR000077-4"/>
    </source>
</evidence>
<dbReference type="AlphaFoldDB" id="A0A809SEI4"/>
<dbReference type="GeneID" id="89496256"/>
<name>A0A809SEI4_9BACT</name>
<keyword evidence="5 7" id="KW-0676">Redox-active center</keyword>
<dbReference type="InterPro" id="IPR013766">
    <property type="entry name" value="Thioredoxin_domain"/>
</dbReference>
<keyword evidence="10" id="KW-1185">Reference proteome</keyword>
<evidence type="ECO:0000256" key="4">
    <source>
        <dbReference type="ARBA" id="ARBA00023157"/>
    </source>
</evidence>
<evidence type="ECO:0000256" key="3">
    <source>
        <dbReference type="ARBA" id="ARBA00022982"/>
    </source>
</evidence>
<feature type="disulfide bond" description="Redox-active" evidence="7">
    <location>
        <begin position="29"/>
        <end position="32"/>
    </location>
</feature>
<dbReference type="PANTHER" id="PTHR45663:SF11">
    <property type="entry name" value="GEO12009P1"/>
    <property type="match status" value="1"/>
</dbReference>
<reference evidence="9 10" key="1">
    <citation type="submission" date="2020-01" db="EMBL/GenBank/DDBJ databases">
        <title>Complete genome sequence of Mycoplasma felis strain Myco-2.</title>
        <authorList>
            <person name="Kinoshita Y."/>
            <person name="Niwa H."/>
            <person name="Uchida-Fujii E."/>
            <person name="Nukada T."/>
        </authorList>
    </citation>
    <scope>NUCLEOTIDE SEQUENCE [LARGE SCALE GENOMIC DNA]</scope>
    <source>
        <strain evidence="9 10">Myco-2</strain>
    </source>
</reference>
<feature type="domain" description="Thioredoxin" evidence="8">
    <location>
        <begin position="1"/>
        <end position="103"/>
    </location>
</feature>
<evidence type="ECO:0000259" key="8">
    <source>
        <dbReference type="PROSITE" id="PS51352"/>
    </source>
</evidence>